<dbReference type="InterPro" id="IPR058276">
    <property type="entry name" value="DUF7970"/>
</dbReference>
<evidence type="ECO:0000313" key="2">
    <source>
        <dbReference type="EMBL" id="ADB62818.1"/>
    </source>
</evidence>
<dbReference type="RefSeq" id="WP_012945062.1">
    <property type="nucleotide sequence ID" value="NC_013744.1"/>
</dbReference>
<feature type="compositionally biased region" description="Basic and acidic residues" evidence="1">
    <location>
        <begin position="37"/>
        <end position="54"/>
    </location>
</feature>
<evidence type="ECO:0000313" key="3">
    <source>
        <dbReference type="Proteomes" id="UP000001903"/>
    </source>
</evidence>
<proteinExistence type="predicted"/>
<keyword evidence="3" id="KW-1185">Reference proteome</keyword>
<dbReference type="KEGG" id="htu:Htur_3964"/>
<name>D2S0C1_HALTV</name>
<reference evidence="2 3" key="1">
    <citation type="journal article" date="2010" name="Stand. Genomic Sci.">
        <title>Complete genome sequence of Haloterrigena turkmenica type strain (4k).</title>
        <authorList>
            <person name="Saunders E."/>
            <person name="Tindall B.J."/>
            <person name="Fahnrich R."/>
            <person name="Lapidus A."/>
            <person name="Copeland A."/>
            <person name="Del Rio T.G."/>
            <person name="Lucas S."/>
            <person name="Chen F."/>
            <person name="Tice H."/>
            <person name="Cheng J.F."/>
            <person name="Han C."/>
            <person name="Detter J.C."/>
            <person name="Bruce D."/>
            <person name="Goodwin L."/>
            <person name="Chain P."/>
            <person name="Pitluck S."/>
            <person name="Pati A."/>
            <person name="Ivanova N."/>
            <person name="Mavromatis K."/>
            <person name="Chen A."/>
            <person name="Palaniappan K."/>
            <person name="Land M."/>
            <person name="Hauser L."/>
            <person name="Chang Y.J."/>
            <person name="Jeffries C.D."/>
            <person name="Brettin T."/>
            <person name="Rohde M."/>
            <person name="Goker M."/>
            <person name="Bristow J."/>
            <person name="Eisen J.A."/>
            <person name="Markowitz V."/>
            <person name="Hugenholtz P."/>
            <person name="Klenk H.P."/>
            <person name="Kyrpides N.C."/>
        </authorList>
    </citation>
    <scope>NUCLEOTIDE SEQUENCE [LARGE SCALE GENOMIC DNA]</scope>
    <source>
        <strain evidence="3">ATCC 51198 / DSM 5511 / JCM 9101 / NCIMB 13204 / VKM B-1734 / 4k</strain>
    </source>
</reference>
<dbReference type="Pfam" id="PF25925">
    <property type="entry name" value="DUF7970"/>
    <property type="match status" value="1"/>
</dbReference>
<protein>
    <submittedName>
        <fullName evidence="2">Uncharacterized protein</fullName>
    </submittedName>
</protein>
<feature type="region of interest" description="Disordered" evidence="1">
    <location>
        <begin position="1"/>
        <end position="82"/>
    </location>
</feature>
<evidence type="ECO:0000256" key="1">
    <source>
        <dbReference type="SAM" id="MobiDB-lite"/>
    </source>
</evidence>
<dbReference type="OrthoDB" id="186653at2157"/>
<gene>
    <name evidence="2" type="ordered locus">Htur_3964</name>
</gene>
<keyword evidence="2" id="KW-0614">Plasmid</keyword>
<feature type="compositionally biased region" description="Low complexity" evidence="1">
    <location>
        <begin position="55"/>
        <end position="76"/>
    </location>
</feature>
<sequence>MTGFKSGASADDPFSDTGDADDDLETESASASESTDSESRDESESAETADREQGQETASETTTASEATTDGETATDSRGLPWIYERNSITDGRKKTVQLHLQKSSLDRERDTRLEIEDVLGESVKKADLREAALLVGLERIDDVADQLREWGYDFD</sequence>
<dbReference type="AlphaFoldDB" id="D2S0C1"/>
<dbReference type="Proteomes" id="UP000001903">
    <property type="component" value="Plasmid pHTUR01"/>
</dbReference>
<dbReference type="HOGENOM" id="CLU_142037_0_0_2"/>
<geneLocation type="plasmid" evidence="2 3">
    <name>pHTUR01</name>
</geneLocation>
<organism evidence="2 3">
    <name type="scientific">Haloterrigena turkmenica (strain ATCC 51198 / DSM 5511 / JCM 9101 / NCIMB 13204 / VKM B-1734 / 4k)</name>
    <name type="common">Halococcus turkmenicus</name>
    <dbReference type="NCBI Taxonomy" id="543526"/>
    <lineage>
        <taxon>Archaea</taxon>
        <taxon>Methanobacteriati</taxon>
        <taxon>Methanobacteriota</taxon>
        <taxon>Stenosarchaea group</taxon>
        <taxon>Halobacteria</taxon>
        <taxon>Halobacteriales</taxon>
        <taxon>Natrialbaceae</taxon>
        <taxon>Haloterrigena</taxon>
    </lineage>
</organism>
<accession>D2S0C1</accession>
<dbReference type="EMBL" id="CP001861">
    <property type="protein sequence ID" value="ADB62818.1"/>
    <property type="molecule type" value="Genomic_DNA"/>
</dbReference>
<dbReference type="GeneID" id="8744592"/>